<dbReference type="EMBL" id="CP043889">
    <property type="protein sequence ID" value="QOI45187.1"/>
    <property type="molecule type" value="Genomic_DNA"/>
</dbReference>
<proteinExistence type="predicted"/>
<name>A0AAQ0B0A3_LEPIR</name>
<evidence type="ECO:0000313" key="1">
    <source>
        <dbReference type="EMBL" id="QOI45187.1"/>
    </source>
</evidence>
<dbReference type="Proteomes" id="UP000663124">
    <property type="component" value="Plasmid p5"/>
</dbReference>
<gene>
    <name evidence="1" type="ORF">Lepto782_23730</name>
</gene>
<evidence type="ECO:0000313" key="2">
    <source>
        <dbReference type="Proteomes" id="UP000663124"/>
    </source>
</evidence>
<keyword evidence="1" id="KW-0614">Plasmid</keyword>
<accession>A0AAQ0B0A3</accession>
<dbReference type="RefSeq" id="WP_082271351.1">
    <property type="nucleotide sequence ID" value="NZ_CP043889.1"/>
</dbReference>
<dbReference type="AlphaFoldDB" id="A0AAQ0B0A3"/>
<sequence>MSVAKNQGRIWPKGVMSREQIKRELQFLNKTYDEISHETGISYDVVRGTVAGRKRNAVVLQYLTNLGIKHGRTPSPSRKAS</sequence>
<geneLocation type="plasmid" evidence="1 2">
    <name>p5</name>
</geneLocation>
<organism evidence="1 2">
    <name type="scientific">Leptospira interrogans serovar Canicola</name>
    <dbReference type="NCBI Taxonomy" id="211880"/>
    <lineage>
        <taxon>Bacteria</taxon>
        <taxon>Pseudomonadati</taxon>
        <taxon>Spirochaetota</taxon>
        <taxon>Spirochaetia</taxon>
        <taxon>Leptospirales</taxon>
        <taxon>Leptospiraceae</taxon>
        <taxon>Leptospira</taxon>
    </lineage>
</organism>
<protein>
    <submittedName>
        <fullName evidence="1">Uncharacterized protein</fullName>
    </submittedName>
</protein>
<reference evidence="1" key="1">
    <citation type="submission" date="2019-09" db="EMBL/GenBank/DDBJ databases">
        <title>Comparative Genomics of Leptospira interrogans Reveals Genome Plasticity - A Common Adaptive Strategy for Survival in Various Hosts.</title>
        <authorList>
            <person name="Ramli S.R."/>
            <person name="Bunk B."/>
            <person name="Goris M."/>
            <person name="Bhuju S."/>
            <person name="Jarek M."/>
            <person name="Sproer C."/>
            <person name="Mustakim S."/>
            <person name="Strommenger B."/>
            <person name="Pessler F."/>
        </authorList>
    </citation>
    <scope>NUCLEOTIDE SEQUENCE</scope>
    <source>
        <strain evidence="1">782</strain>
        <plasmid evidence="1">p5</plasmid>
    </source>
</reference>